<evidence type="ECO:0000313" key="2">
    <source>
        <dbReference type="Proteomes" id="UP001143480"/>
    </source>
</evidence>
<proteinExistence type="predicted"/>
<dbReference type="EMBL" id="BSFP01000003">
    <property type="protein sequence ID" value="GLK99272.1"/>
    <property type="molecule type" value="Genomic_DNA"/>
</dbReference>
<protein>
    <submittedName>
        <fullName evidence="1">Uncharacterized protein</fullName>
    </submittedName>
</protein>
<reference evidence="1" key="2">
    <citation type="submission" date="2023-01" db="EMBL/GenBank/DDBJ databases">
        <authorList>
            <person name="Sun Q."/>
            <person name="Evtushenko L."/>
        </authorList>
    </citation>
    <scope>NUCLEOTIDE SEQUENCE</scope>
    <source>
        <strain evidence="1">VKM Ac-1321</strain>
    </source>
</reference>
<comment type="caution">
    <text evidence="1">The sequence shown here is derived from an EMBL/GenBank/DDBJ whole genome shotgun (WGS) entry which is preliminary data.</text>
</comment>
<sequence>MADFLDTGLVDAFCSGDRRGENELAGQVARLLPFRGSLPNRTVEALTRLVRCLGGEERLLPWLGEHPGVPQVVAAVYALVGLLDRIGDDPGVADALPEIVRNGGLPALLEAHLVPAPVDARTSRETLASLGGQLELMLGEERFTDAVQLAAATVDLLRAVGGPDDLRRVLDAIRADLEAVMVTGT</sequence>
<organism evidence="1 2">
    <name type="scientific">Dactylosporangium matsuzakiense</name>
    <dbReference type="NCBI Taxonomy" id="53360"/>
    <lineage>
        <taxon>Bacteria</taxon>
        <taxon>Bacillati</taxon>
        <taxon>Actinomycetota</taxon>
        <taxon>Actinomycetes</taxon>
        <taxon>Micromonosporales</taxon>
        <taxon>Micromonosporaceae</taxon>
        <taxon>Dactylosporangium</taxon>
    </lineage>
</organism>
<accession>A0A9W6KD46</accession>
<reference evidence="1" key="1">
    <citation type="journal article" date="2014" name="Int. J. Syst. Evol. Microbiol.">
        <title>Complete genome sequence of Corynebacterium casei LMG S-19264T (=DSM 44701T), isolated from a smear-ripened cheese.</title>
        <authorList>
            <consortium name="US DOE Joint Genome Institute (JGI-PGF)"/>
            <person name="Walter F."/>
            <person name="Albersmeier A."/>
            <person name="Kalinowski J."/>
            <person name="Ruckert C."/>
        </authorList>
    </citation>
    <scope>NUCLEOTIDE SEQUENCE</scope>
    <source>
        <strain evidence="1">VKM Ac-1321</strain>
    </source>
</reference>
<keyword evidence="2" id="KW-1185">Reference proteome</keyword>
<evidence type="ECO:0000313" key="1">
    <source>
        <dbReference type="EMBL" id="GLK99272.1"/>
    </source>
</evidence>
<dbReference type="Proteomes" id="UP001143480">
    <property type="component" value="Unassembled WGS sequence"/>
</dbReference>
<dbReference type="AlphaFoldDB" id="A0A9W6KD46"/>
<gene>
    <name evidence="1" type="ORF">GCM10017581_010130</name>
</gene>
<name>A0A9W6KD46_9ACTN</name>